<organism evidence="2 3">
    <name type="scientific">Trematosphaeria pertusa</name>
    <dbReference type="NCBI Taxonomy" id="390896"/>
    <lineage>
        <taxon>Eukaryota</taxon>
        <taxon>Fungi</taxon>
        <taxon>Dikarya</taxon>
        <taxon>Ascomycota</taxon>
        <taxon>Pezizomycotina</taxon>
        <taxon>Dothideomycetes</taxon>
        <taxon>Pleosporomycetidae</taxon>
        <taxon>Pleosporales</taxon>
        <taxon>Massarineae</taxon>
        <taxon>Trematosphaeriaceae</taxon>
        <taxon>Trematosphaeria</taxon>
    </lineage>
</organism>
<feature type="region of interest" description="Disordered" evidence="1">
    <location>
        <begin position="62"/>
        <end position="92"/>
    </location>
</feature>
<dbReference type="AlphaFoldDB" id="A0A6A6HQM1"/>
<evidence type="ECO:0000256" key="1">
    <source>
        <dbReference type="SAM" id="MobiDB-lite"/>
    </source>
</evidence>
<feature type="compositionally biased region" description="Polar residues" evidence="1">
    <location>
        <begin position="1"/>
        <end position="25"/>
    </location>
</feature>
<dbReference type="EMBL" id="ML987220">
    <property type="protein sequence ID" value="KAF2240321.1"/>
    <property type="molecule type" value="Genomic_DNA"/>
</dbReference>
<dbReference type="GeneID" id="54588065"/>
<keyword evidence="3" id="KW-1185">Reference proteome</keyword>
<evidence type="ECO:0000313" key="3">
    <source>
        <dbReference type="Proteomes" id="UP000800094"/>
    </source>
</evidence>
<feature type="compositionally biased region" description="Polar residues" evidence="1">
    <location>
        <begin position="188"/>
        <end position="199"/>
    </location>
</feature>
<feature type="region of interest" description="Disordered" evidence="1">
    <location>
        <begin position="117"/>
        <end position="211"/>
    </location>
</feature>
<dbReference type="RefSeq" id="XP_033675325.1">
    <property type="nucleotide sequence ID" value="XM_033834735.1"/>
</dbReference>
<dbReference type="Proteomes" id="UP000800094">
    <property type="component" value="Unassembled WGS sequence"/>
</dbReference>
<accession>A0A6A6HQM1</accession>
<proteinExistence type="predicted"/>
<gene>
    <name evidence="2" type="ORF">BU26DRAFT_589552</name>
</gene>
<protein>
    <submittedName>
        <fullName evidence="2">Uncharacterized protein</fullName>
    </submittedName>
</protein>
<feature type="compositionally biased region" description="Basic and acidic residues" evidence="1">
    <location>
        <begin position="69"/>
        <end position="88"/>
    </location>
</feature>
<evidence type="ECO:0000313" key="2">
    <source>
        <dbReference type="EMBL" id="KAF2240321.1"/>
    </source>
</evidence>
<sequence>MAWQQIQTAGIPQKTSKATETTTYQSSRMASSSSTRATSRTCEREGRFRNACVIATAHPLCSEPNSLRASEKKRGTTRGRNAETKPPDGDQAFGLNASAVLSSAECISKVEMDEPGKVFNQRRRTASLSPSRVQNLPERRTPASLGIRAEPSDVTPGRKRGMGGEAEETRRGRSQQPLLTFGDLRISHASTNSGSWTLDSESPPSNSPPPLSRRIFLAWWRKVV</sequence>
<feature type="compositionally biased region" description="Low complexity" evidence="1">
    <location>
        <begin position="26"/>
        <end position="40"/>
    </location>
</feature>
<name>A0A6A6HQM1_9PLEO</name>
<feature type="region of interest" description="Disordered" evidence="1">
    <location>
        <begin position="1"/>
        <end position="44"/>
    </location>
</feature>
<reference evidence="2" key="1">
    <citation type="journal article" date="2020" name="Stud. Mycol.">
        <title>101 Dothideomycetes genomes: a test case for predicting lifestyles and emergence of pathogens.</title>
        <authorList>
            <person name="Haridas S."/>
            <person name="Albert R."/>
            <person name="Binder M."/>
            <person name="Bloem J."/>
            <person name="Labutti K."/>
            <person name="Salamov A."/>
            <person name="Andreopoulos B."/>
            <person name="Baker S."/>
            <person name="Barry K."/>
            <person name="Bills G."/>
            <person name="Bluhm B."/>
            <person name="Cannon C."/>
            <person name="Castanera R."/>
            <person name="Culley D."/>
            <person name="Daum C."/>
            <person name="Ezra D."/>
            <person name="Gonzalez J."/>
            <person name="Henrissat B."/>
            <person name="Kuo A."/>
            <person name="Liang C."/>
            <person name="Lipzen A."/>
            <person name="Lutzoni F."/>
            <person name="Magnuson J."/>
            <person name="Mondo S."/>
            <person name="Nolan M."/>
            <person name="Ohm R."/>
            <person name="Pangilinan J."/>
            <person name="Park H.-J."/>
            <person name="Ramirez L."/>
            <person name="Alfaro M."/>
            <person name="Sun H."/>
            <person name="Tritt A."/>
            <person name="Yoshinaga Y."/>
            <person name="Zwiers L.-H."/>
            <person name="Turgeon B."/>
            <person name="Goodwin S."/>
            <person name="Spatafora J."/>
            <person name="Crous P."/>
            <person name="Grigoriev I."/>
        </authorList>
    </citation>
    <scope>NUCLEOTIDE SEQUENCE</scope>
    <source>
        <strain evidence="2">CBS 122368</strain>
    </source>
</reference>